<evidence type="ECO:0000313" key="3">
    <source>
        <dbReference type="Proteomes" id="UP000030428"/>
    </source>
</evidence>
<sequence>MIRILFLESSKNFGGQEMRMLDLVKSLDKERFKAIIGAQVKSFLSKNKAQLGVKIEPVSMRNALDIKGIIKIVRLILRHNIHLVVAYSGKDGWLGLIAARLCGIKIVRMKNLELFKHKTSYNLSDLVIVPSEYIKHFLVHRGVNEEKIRIVYPGIDSAIFRFRQEDRSRIRQQYDILDDEILLIYSKLKSQLLGINYRVGFC</sequence>
<evidence type="ECO:0000259" key="1">
    <source>
        <dbReference type="Pfam" id="PF13439"/>
    </source>
</evidence>
<dbReference type="InterPro" id="IPR028098">
    <property type="entry name" value="Glyco_trans_4-like_N"/>
</dbReference>
<dbReference type="EMBL" id="JSZA02000002">
    <property type="protein sequence ID" value="KHD13011.1"/>
    <property type="molecule type" value="Genomic_DNA"/>
</dbReference>
<protein>
    <recommendedName>
        <fullName evidence="1">Glycosyltransferase subfamily 4-like N-terminal domain-containing protein</fullName>
    </recommendedName>
</protein>
<dbReference type="AlphaFoldDB" id="A0A0A6SA31"/>
<gene>
    <name evidence="2" type="ORF">PN36_00740</name>
</gene>
<dbReference type="GO" id="GO:0016757">
    <property type="term" value="F:glycosyltransferase activity"/>
    <property type="evidence" value="ECO:0007669"/>
    <property type="project" value="UniProtKB-ARBA"/>
</dbReference>
<dbReference type="Gene3D" id="3.40.50.2000">
    <property type="entry name" value="Glycogen Phosphorylase B"/>
    <property type="match status" value="1"/>
</dbReference>
<keyword evidence="3" id="KW-1185">Reference proteome</keyword>
<evidence type="ECO:0000313" key="2">
    <source>
        <dbReference type="EMBL" id="KHD13011.1"/>
    </source>
</evidence>
<comment type="caution">
    <text evidence="2">The sequence shown here is derived from an EMBL/GenBank/DDBJ whole genome shotgun (WGS) entry which is preliminary data.</text>
</comment>
<dbReference type="Proteomes" id="UP000030428">
    <property type="component" value="Unassembled WGS sequence"/>
</dbReference>
<accession>A0A0A6SA31</accession>
<proteinExistence type="predicted"/>
<dbReference type="Pfam" id="PF13439">
    <property type="entry name" value="Glyco_transf_4"/>
    <property type="match status" value="1"/>
</dbReference>
<reference evidence="2 3" key="1">
    <citation type="journal article" date="2016" name="Front. Microbiol.">
        <title>Single-Cell (Meta-)Genomics of a Dimorphic Candidatus Thiomargarita nelsonii Reveals Genomic Plasticity.</title>
        <authorList>
            <person name="Flood B.E."/>
            <person name="Fliss P."/>
            <person name="Jones D.S."/>
            <person name="Dick G.J."/>
            <person name="Jain S."/>
            <person name="Kaster A.K."/>
            <person name="Winkel M."/>
            <person name="Mussmann M."/>
            <person name="Bailey J."/>
        </authorList>
    </citation>
    <scope>NUCLEOTIDE SEQUENCE [LARGE SCALE GENOMIC DNA]</scope>
    <source>
        <strain evidence="2">Hydrate Ridge</strain>
    </source>
</reference>
<dbReference type="SUPFAM" id="SSF53756">
    <property type="entry name" value="UDP-Glycosyltransferase/glycogen phosphorylase"/>
    <property type="match status" value="1"/>
</dbReference>
<organism evidence="2 3">
    <name type="scientific">Candidatus Thiomargarita nelsonii</name>
    <dbReference type="NCBI Taxonomy" id="1003181"/>
    <lineage>
        <taxon>Bacteria</taxon>
        <taxon>Pseudomonadati</taxon>
        <taxon>Pseudomonadota</taxon>
        <taxon>Gammaproteobacteria</taxon>
        <taxon>Thiotrichales</taxon>
        <taxon>Thiotrichaceae</taxon>
        <taxon>Thiomargarita</taxon>
    </lineage>
</organism>
<feature type="domain" description="Glycosyltransferase subfamily 4-like N-terminal" evidence="1">
    <location>
        <begin position="13"/>
        <end position="157"/>
    </location>
</feature>
<name>A0A0A6SA31_9GAMM</name>